<keyword evidence="7" id="KW-0406">Ion transport</keyword>
<dbReference type="InterPro" id="IPR012910">
    <property type="entry name" value="Plug_dom"/>
</dbReference>
<feature type="domain" description="TonB-dependent receptor-like beta-barrel" evidence="13">
    <location>
        <begin position="277"/>
        <end position="757"/>
    </location>
</feature>
<comment type="similarity">
    <text evidence="11 12">Belongs to the TonB-dependent receptor family.</text>
</comment>
<dbReference type="Pfam" id="PF00593">
    <property type="entry name" value="TonB_dep_Rec_b-barrel"/>
    <property type="match status" value="1"/>
</dbReference>
<gene>
    <name evidence="15" type="ORF">OQ497_03665</name>
</gene>
<keyword evidence="16" id="KW-1185">Reference proteome</keyword>
<dbReference type="InterPro" id="IPR000531">
    <property type="entry name" value="Beta-barrel_TonB"/>
</dbReference>
<comment type="subcellular location">
    <subcellularLocation>
        <location evidence="1 11">Cell outer membrane</location>
        <topology evidence="1 11">Multi-pass membrane protein</topology>
    </subcellularLocation>
</comment>
<evidence type="ECO:0000256" key="11">
    <source>
        <dbReference type="PROSITE-ProRule" id="PRU01360"/>
    </source>
</evidence>
<dbReference type="InterPro" id="IPR036942">
    <property type="entry name" value="Beta-barrel_TonB_sf"/>
</dbReference>
<evidence type="ECO:0000256" key="9">
    <source>
        <dbReference type="ARBA" id="ARBA00023136"/>
    </source>
</evidence>
<protein>
    <submittedName>
        <fullName evidence="15">TonB-dependent receptor</fullName>
    </submittedName>
</protein>
<dbReference type="Proteomes" id="UP001301152">
    <property type="component" value="Unassembled WGS sequence"/>
</dbReference>
<evidence type="ECO:0000256" key="2">
    <source>
        <dbReference type="ARBA" id="ARBA00022448"/>
    </source>
</evidence>
<keyword evidence="6" id="KW-0408">Iron</keyword>
<evidence type="ECO:0000256" key="3">
    <source>
        <dbReference type="ARBA" id="ARBA00022452"/>
    </source>
</evidence>
<dbReference type="EMBL" id="JAPIUZ010000001">
    <property type="protein sequence ID" value="MCX2563059.1"/>
    <property type="molecule type" value="Genomic_DNA"/>
</dbReference>
<feature type="domain" description="TonB-dependent receptor plug" evidence="14">
    <location>
        <begin position="79"/>
        <end position="188"/>
    </location>
</feature>
<evidence type="ECO:0000259" key="14">
    <source>
        <dbReference type="Pfam" id="PF07715"/>
    </source>
</evidence>
<keyword evidence="15" id="KW-0675">Receptor</keyword>
<evidence type="ECO:0000256" key="10">
    <source>
        <dbReference type="ARBA" id="ARBA00023237"/>
    </source>
</evidence>
<dbReference type="PANTHER" id="PTHR32552">
    <property type="entry name" value="FERRICHROME IRON RECEPTOR-RELATED"/>
    <property type="match status" value="1"/>
</dbReference>
<proteinExistence type="inferred from homology"/>
<accession>A0ABT3QCS3</accession>
<dbReference type="PANTHER" id="PTHR32552:SF81">
    <property type="entry name" value="TONB-DEPENDENT OUTER MEMBRANE RECEPTOR"/>
    <property type="match status" value="1"/>
</dbReference>
<organism evidence="15 16">
    <name type="scientific">Acetobacter thailandicus</name>
    <dbReference type="NCBI Taxonomy" id="1502842"/>
    <lineage>
        <taxon>Bacteria</taxon>
        <taxon>Pseudomonadati</taxon>
        <taxon>Pseudomonadota</taxon>
        <taxon>Alphaproteobacteria</taxon>
        <taxon>Acetobacterales</taxon>
        <taxon>Acetobacteraceae</taxon>
        <taxon>Acetobacter</taxon>
    </lineage>
</organism>
<keyword evidence="10 11" id="KW-0998">Cell outer membrane</keyword>
<keyword evidence="5 11" id="KW-0812">Transmembrane</keyword>
<evidence type="ECO:0000256" key="12">
    <source>
        <dbReference type="RuleBase" id="RU003357"/>
    </source>
</evidence>
<keyword evidence="4" id="KW-0410">Iron transport</keyword>
<sequence>MRTGSWLRHIALNSTILTLFVSFNCTTEIRAATTGSKKITVKTTDNRHTSAVRNRKLPKPAIASPEVIQVHGASNTPNVQNIPTSVTAISAATLEHQNVTSLSGMNGLAPGLNIAKTAGYQTNIQIRGVGMQTAQNTLTTSTGVPVFIDGVYIANSVSLDQTFFDLSSIDVYRGPQATRYGQSAPGGAIVIKTADPTFDKFSGKLEASGGNYNLARGRAELNIPITSNLAIRGSFQSYTHTGFAHTTSPYLGRYGLDDAQDNAGKIAIKWQPFRNFTATLTGQWYNSTPHGAEQKNILDPSTNPRVVNQDYPARTLLTTALYHLNLDWKLSDIELSSVTAAQHVRDHEQYDNAHLSDKILGLYDILPNNNNTMNNYSENFSIKSRRPMPIDWEVGLFVMGQRGHAYMTEFSGTDYSGWPNFSVPGNLTTSPPGNLKYGNQQTATRFAVQPYVELGYHITERLHLWGGARFNYDRYSSNSNTFSAYGNASSQHSFSTKVPTWKVELDYNLTNPSANIKSMLYASVGTGYKPGGVNVATTAKFISADFKPERILNYEIGTKNWFFNHHLMFNLSAFYANYKNMQYIADDPYPYAYGIANVPKINLYGIEMESAYVTMEGRLRVDGSLTLEKSRITSNYRSLDASTVNAAYGASSACANGGQYYSTACWAAVEASAPNVKGNQAPGMPNVQASLSASYLWDVPGGSLLTRLQYIYRGNYAARIIDNPRLDHVPAYFLFNAFLEYKPKNSQWRFSFAATNLTNVAGVNSRFTDPYGTNQTSEQYIAPRQFVGTVGYSF</sequence>
<evidence type="ECO:0000256" key="7">
    <source>
        <dbReference type="ARBA" id="ARBA00023065"/>
    </source>
</evidence>
<keyword evidence="2 11" id="KW-0813">Transport</keyword>
<evidence type="ECO:0000256" key="5">
    <source>
        <dbReference type="ARBA" id="ARBA00022692"/>
    </source>
</evidence>
<dbReference type="Pfam" id="PF07715">
    <property type="entry name" value="Plug"/>
    <property type="match status" value="1"/>
</dbReference>
<evidence type="ECO:0000256" key="6">
    <source>
        <dbReference type="ARBA" id="ARBA00023004"/>
    </source>
</evidence>
<dbReference type="InterPro" id="IPR039426">
    <property type="entry name" value="TonB-dep_rcpt-like"/>
</dbReference>
<keyword evidence="3 11" id="KW-1134">Transmembrane beta strand</keyword>
<keyword evidence="9 11" id="KW-0472">Membrane</keyword>
<name>A0ABT3QCS3_9PROT</name>
<evidence type="ECO:0000313" key="16">
    <source>
        <dbReference type="Proteomes" id="UP001301152"/>
    </source>
</evidence>
<comment type="caution">
    <text evidence="15">The sequence shown here is derived from an EMBL/GenBank/DDBJ whole genome shotgun (WGS) entry which is preliminary data.</text>
</comment>
<reference evidence="15 16" key="1">
    <citation type="submission" date="2022-11" db="EMBL/GenBank/DDBJ databases">
        <title>Genome sequencing of Acetobacter type strain.</title>
        <authorList>
            <person name="Heo J."/>
            <person name="Lee D."/>
            <person name="Han B.-H."/>
            <person name="Hong S.-B."/>
            <person name="Kwon S.-W."/>
        </authorList>
    </citation>
    <scope>NUCLEOTIDE SEQUENCE [LARGE SCALE GENOMIC DNA]</scope>
    <source>
        <strain evidence="15 16">KACC 21253</strain>
    </source>
</reference>
<evidence type="ECO:0000313" key="15">
    <source>
        <dbReference type="EMBL" id="MCX2563059.1"/>
    </source>
</evidence>
<dbReference type="SUPFAM" id="SSF56935">
    <property type="entry name" value="Porins"/>
    <property type="match status" value="1"/>
</dbReference>
<evidence type="ECO:0000256" key="8">
    <source>
        <dbReference type="ARBA" id="ARBA00023077"/>
    </source>
</evidence>
<keyword evidence="8 12" id="KW-0798">TonB box</keyword>
<dbReference type="PROSITE" id="PS52016">
    <property type="entry name" value="TONB_DEPENDENT_REC_3"/>
    <property type="match status" value="1"/>
</dbReference>
<dbReference type="Gene3D" id="2.40.170.20">
    <property type="entry name" value="TonB-dependent receptor, beta-barrel domain"/>
    <property type="match status" value="1"/>
</dbReference>
<evidence type="ECO:0000259" key="13">
    <source>
        <dbReference type="Pfam" id="PF00593"/>
    </source>
</evidence>
<evidence type="ECO:0000256" key="4">
    <source>
        <dbReference type="ARBA" id="ARBA00022496"/>
    </source>
</evidence>
<evidence type="ECO:0000256" key="1">
    <source>
        <dbReference type="ARBA" id="ARBA00004571"/>
    </source>
</evidence>
<dbReference type="RefSeq" id="WP_173560056.1">
    <property type="nucleotide sequence ID" value="NZ_JAPIUZ010000001.1"/>
</dbReference>